<dbReference type="GO" id="GO:0030170">
    <property type="term" value="F:pyridoxal phosphate binding"/>
    <property type="evidence" value="ECO:0007669"/>
    <property type="project" value="InterPro"/>
</dbReference>
<dbReference type="Pfam" id="PF05693">
    <property type="entry name" value="Glycogen_syn"/>
    <property type="match status" value="2"/>
</dbReference>
<gene>
    <name evidence="7" type="ORF">DFO77_10672</name>
</gene>
<dbReference type="InterPro" id="IPR011834">
    <property type="entry name" value="Agluc_phsphrylas"/>
</dbReference>
<dbReference type="EMBL" id="QPIZ01000006">
    <property type="protein sequence ID" value="RCW37379.1"/>
    <property type="molecule type" value="Genomic_DNA"/>
</dbReference>
<dbReference type="GO" id="GO:0004373">
    <property type="term" value="F:alpha-1,4-glucan glucosyltransferase (UDP-glucose donor) activity"/>
    <property type="evidence" value="ECO:0007669"/>
    <property type="project" value="InterPro"/>
</dbReference>
<feature type="domain" description="DUF3417" evidence="6">
    <location>
        <begin position="580"/>
        <end position="680"/>
    </location>
</feature>
<proteinExistence type="inferred from homology"/>
<evidence type="ECO:0000313" key="8">
    <source>
        <dbReference type="Proteomes" id="UP000252733"/>
    </source>
</evidence>
<evidence type="ECO:0000256" key="2">
    <source>
        <dbReference type="ARBA" id="ARBA00006047"/>
    </source>
</evidence>
<keyword evidence="3" id="KW-0021">Allosteric enzyme</keyword>
<dbReference type="PANTHER" id="PTHR42655:SF1">
    <property type="entry name" value="GLYCOGEN PHOSPHORYLASE"/>
    <property type="match status" value="1"/>
</dbReference>
<comment type="caution">
    <text evidence="7">The sequence shown here is derived from an EMBL/GenBank/DDBJ whole genome shotgun (WGS) entry which is preliminary data.</text>
</comment>
<protein>
    <submittedName>
        <fullName evidence="7">Phosphorylase/glycogen(Starch) synthase</fullName>
    </submittedName>
</protein>
<dbReference type="GO" id="GO:0005978">
    <property type="term" value="P:glycogen biosynthetic process"/>
    <property type="evidence" value="ECO:0007669"/>
    <property type="project" value="InterPro"/>
</dbReference>
<dbReference type="Gene3D" id="3.40.50.2000">
    <property type="entry name" value="Glycogen Phosphorylase B"/>
    <property type="match status" value="5"/>
</dbReference>
<dbReference type="InterPro" id="IPR008631">
    <property type="entry name" value="Glycogen_synth"/>
</dbReference>
<evidence type="ECO:0000259" key="6">
    <source>
        <dbReference type="Pfam" id="PF11897"/>
    </source>
</evidence>
<dbReference type="Pfam" id="PF00343">
    <property type="entry name" value="Phosphorylase"/>
    <property type="match status" value="1"/>
</dbReference>
<evidence type="ECO:0000256" key="5">
    <source>
        <dbReference type="ARBA" id="ARBA00022679"/>
    </source>
</evidence>
<dbReference type="SUPFAM" id="SSF53756">
    <property type="entry name" value="UDP-Glycosyltransferase/glycogen phosphorylase"/>
    <property type="match status" value="2"/>
</dbReference>
<reference evidence="7 8" key="1">
    <citation type="submission" date="2018-07" db="EMBL/GenBank/DDBJ databases">
        <title>Freshwater and sediment microbial communities from various areas in North America, analyzing microbe dynamics in response to fracking.</title>
        <authorList>
            <person name="Lamendella R."/>
        </authorList>
    </citation>
    <scope>NUCLEOTIDE SEQUENCE [LARGE SCALE GENOMIC DNA]</scope>
    <source>
        <strain evidence="7 8">160A</strain>
    </source>
</reference>
<keyword evidence="8" id="KW-1185">Reference proteome</keyword>
<evidence type="ECO:0000313" key="7">
    <source>
        <dbReference type="EMBL" id="RCW37379.1"/>
    </source>
</evidence>
<dbReference type="Proteomes" id="UP000252733">
    <property type="component" value="Unassembled WGS sequence"/>
</dbReference>
<dbReference type="InterPro" id="IPR024517">
    <property type="entry name" value="Glycogen_phosphorylase_DUF3417"/>
</dbReference>
<dbReference type="NCBIfam" id="TIGR02094">
    <property type="entry name" value="more_P_ylases"/>
    <property type="match status" value="1"/>
</dbReference>
<dbReference type="Pfam" id="PF11897">
    <property type="entry name" value="DUF3417"/>
    <property type="match status" value="1"/>
</dbReference>
<name>A0A368V8D2_9BACT</name>
<sequence length="1409" mass="161124">MDSFLKPDFVFETSWEVCNKTGGIHTVLSSKAGTLVEQFRDNVIFIGPDVWRGQHKNPEFLPDPALFPGWQDVLEREGLRVKTGRWNIPGQPVVFLVDFSPLVTRKNEILAGMWESFKLDSLSGQWDYVEPVLFGYAAGMVIESFYKFRIPDSEKVVAHFNEWMTGSGALYLRDNLLQVGTIFTTHATVIGRSLAGHGADIYEQLDEIDADSKAGELNVVAKHSMEKTTACNVDCFTTVSEITARECARFLSRDVDVVTPNGFNNGIVPVGEDYEVKRKKARARLTQVAEALLGIKVQENAMFIANSGRYEYRNKGADVFLDVLKKLNEDQSNDREILAFVLIPANTYGPRKDLMTRLSKGDGHDPLPNPFLTHGLNDIGYDPIINKIQDIHLNNTQQERVKLIFVPSYLNGDDGIFNVSYYDLLMGMDLTVFPSYYEPWGYTPQESVAFGVPTITTTLAGFGIWASGHSGGIADGVEIVPRTDSNYHEVVDRIADVVQQFSSEKPAAVDKYREKARDLSKLLEWELLIKNYYEAFDVALKEVNNRRDKFRSVKRDVRIRFVPETSPVPGWKKLVVKSRLPERIKVLHELTHNLWWSWNYPLMELFEAIDPEIWEEVRKNPVQLLDKVSFDRLTELASDKGFVEKLDVIYARFREYMDKDFTQNPRLAYFSMEYGLNSVLKIYSGGLGILAGDYLKEASDRGVKMVAVGLLYRFGYFTQTLSINGEQTAGYEAQDFSQLPLEEVRGEDGHVLFVSIELPGRSLNAKVWKAQVGRVPLYLLDTDVDTNTPGDRQITHQLYGGDWENRLKQEILLGMGGIRLLQALNAHVDIFHINEGHAALINVERLVNLVEQKYSFAEAMEIVRASSLFTTHTPVPAGHDKFEEDMFRIYLRHIPGKLNISWDDFMDMGREHHGGDEKFSMSVLAAKTSQEMNGVSALHGDVSRKMFRNLWSGYFPDELHVGHVTNGVHYGTWTVSEWQEYYKKVFGDDFLSDVSNKDYWKRIFDVPDSEIWGIRHNLRKKLMDFIRLRLEGSMSKRHDSPGHIVEVLDILDEDALTIGFARRFATYKRAHLLFRDLERLSEIVNDFERPVQFIFAGKAHPADGGGQALIKQIVEISKQPEFIGKIIFLENYDMELAKRLVSGVDVWLNTPTRPLEASGTSGQKAELNGVLNFSVLDGWWYEGFEEEAGWSLTEKRSFENQDFQDDLDAATIYSILENEIVPLFYDVDKNDIPTGWVRYIKNSIAHIAPQFTTRRMIDDYLDRFYNPMFERLEKLCFNECALVHDIAGWKRHVAAGWNDIELVEVNMPDIARQELGIGDVYTVDVKLNLKHLEGVDVGLEMLIVESVEEEFPPILHKEPFKVVKKEGSVVHYEMNYKLNLPGSFKFGIRMFPRNEFLPHQQDFGLVRWF</sequence>
<comment type="similarity">
    <text evidence="2">Belongs to the glycogen phosphorylase family.</text>
</comment>
<accession>A0A368V8D2</accession>
<keyword evidence="5" id="KW-0808">Transferase</keyword>
<dbReference type="GO" id="GO:0008184">
    <property type="term" value="F:glycogen phosphorylase activity"/>
    <property type="evidence" value="ECO:0007669"/>
    <property type="project" value="InterPro"/>
</dbReference>
<evidence type="ECO:0000256" key="4">
    <source>
        <dbReference type="ARBA" id="ARBA00022676"/>
    </source>
</evidence>
<organism evidence="7 8">
    <name type="scientific">Marinilabilia salmonicolor</name>
    <dbReference type="NCBI Taxonomy" id="989"/>
    <lineage>
        <taxon>Bacteria</taxon>
        <taxon>Pseudomonadati</taxon>
        <taxon>Bacteroidota</taxon>
        <taxon>Bacteroidia</taxon>
        <taxon>Marinilabiliales</taxon>
        <taxon>Marinilabiliaceae</taxon>
        <taxon>Marinilabilia</taxon>
    </lineage>
</organism>
<comment type="catalytic activity">
    <reaction evidence="1">
        <text>[(1-&gt;4)-alpha-D-glucosyl](n) + phosphate = [(1-&gt;4)-alpha-D-glucosyl](n-1) + alpha-D-glucose 1-phosphate</text>
        <dbReference type="Rhea" id="RHEA:41732"/>
        <dbReference type="Rhea" id="RHEA-COMP:9584"/>
        <dbReference type="Rhea" id="RHEA-COMP:9586"/>
        <dbReference type="ChEBI" id="CHEBI:15444"/>
        <dbReference type="ChEBI" id="CHEBI:43474"/>
        <dbReference type="ChEBI" id="CHEBI:58601"/>
        <dbReference type="EC" id="2.4.1.1"/>
    </reaction>
</comment>
<evidence type="ECO:0000256" key="1">
    <source>
        <dbReference type="ARBA" id="ARBA00001275"/>
    </source>
</evidence>
<evidence type="ECO:0000256" key="3">
    <source>
        <dbReference type="ARBA" id="ARBA00022533"/>
    </source>
</evidence>
<dbReference type="InterPro" id="IPR000811">
    <property type="entry name" value="Glyco_trans_35"/>
</dbReference>
<dbReference type="PANTHER" id="PTHR42655">
    <property type="entry name" value="GLYCOGEN PHOSPHORYLASE"/>
    <property type="match status" value="1"/>
</dbReference>
<keyword evidence="4" id="KW-0328">Glycosyltransferase</keyword>
<dbReference type="InterPro" id="IPR052182">
    <property type="entry name" value="Glycogen/Maltodextrin_Phosph"/>
</dbReference>